<reference evidence="4 5" key="1">
    <citation type="submission" date="2020-08" db="EMBL/GenBank/DDBJ databases">
        <title>Genomic Encyclopedia of Type Strains, Phase IV (KMG-V): Genome sequencing to study the core and pangenomes of soil and plant-associated prokaryotes.</title>
        <authorList>
            <person name="Whitman W."/>
        </authorList>
    </citation>
    <scope>NUCLEOTIDE SEQUENCE [LARGE SCALE GENOMIC DNA]</scope>
    <source>
        <strain evidence="4 5">M8UP14</strain>
    </source>
</reference>
<protein>
    <submittedName>
        <fullName evidence="4">Ribosomal protein S18 acetylase RimI-like enzyme</fullName>
    </submittedName>
</protein>
<dbReference type="Gene3D" id="3.40.630.30">
    <property type="match status" value="1"/>
</dbReference>
<keyword evidence="5" id="KW-1185">Reference proteome</keyword>
<sequence>MPLTLRPAAPADLPTLATLMNTAYRGTGPNASWNTESRYLDGDRTSEGALKEELATKPESFLLVAEEDSQLPIKGCVWLEPLSDNTWYLGSLTVDPALQKSGLGRTLLGSAEQWAKERGASAIEMHVINVRDTLIAWYERRGYRLTGETHPFPYGDNRFGTPLRGDLNFVVLDKQLYPSLCSSKR</sequence>
<feature type="domain" description="N-acetyltransferase" evidence="3">
    <location>
        <begin position="3"/>
        <end position="168"/>
    </location>
</feature>
<dbReference type="GO" id="GO:0005840">
    <property type="term" value="C:ribosome"/>
    <property type="evidence" value="ECO:0007669"/>
    <property type="project" value="UniProtKB-KW"/>
</dbReference>
<organism evidence="4 5">
    <name type="scientific">Granulicella aggregans</name>
    <dbReference type="NCBI Taxonomy" id="474949"/>
    <lineage>
        <taxon>Bacteria</taxon>
        <taxon>Pseudomonadati</taxon>
        <taxon>Acidobacteriota</taxon>
        <taxon>Terriglobia</taxon>
        <taxon>Terriglobales</taxon>
        <taxon>Acidobacteriaceae</taxon>
        <taxon>Granulicella</taxon>
    </lineage>
</organism>
<evidence type="ECO:0000259" key="3">
    <source>
        <dbReference type="PROSITE" id="PS51186"/>
    </source>
</evidence>
<dbReference type="Pfam" id="PF00583">
    <property type="entry name" value="Acetyltransf_1"/>
    <property type="match status" value="1"/>
</dbReference>
<name>A0A7W7ZAT5_9BACT</name>
<dbReference type="InterPro" id="IPR000182">
    <property type="entry name" value="GNAT_dom"/>
</dbReference>
<evidence type="ECO:0000256" key="1">
    <source>
        <dbReference type="ARBA" id="ARBA00022679"/>
    </source>
</evidence>
<dbReference type="InterPro" id="IPR016181">
    <property type="entry name" value="Acyl_CoA_acyltransferase"/>
</dbReference>
<dbReference type="GO" id="GO:0016747">
    <property type="term" value="F:acyltransferase activity, transferring groups other than amino-acyl groups"/>
    <property type="evidence" value="ECO:0007669"/>
    <property type="project" value="InterPro"/>
</dbReference>
<evidence type="ECO:0000313" key="4">
    <source>
        <dbReference type="EMBL" id="MBB5056485.1"/>
    </source>
</evidence>
<keyword evidence="4" id="KW-0689">Ribosomal protein</keyword>
<dbReference type="CDD" id="cd04301">
    <property type="entry name" value="NAT_SF"/>
    <property type="match status" value="1"/>
</dbReference>
<keyword evidence="2" id="KW-0012">Acyltransferase</keyword>
<dbReference type="InterPro" id="IPR050832">
    <property type="entry name" value="Bact_Acetyltransf"/>
</dbReference>
<evidence type="ECO:0000313" key="5">
    <source>
        <dbReference type="Proteomes" id="UP000540989"/>
    </source>
</evidence>
<gene>
    <name evidence="4" type="ORF">HDF16_001170</name>
</gene>
<dbReference type="EMBL" id="JACHIP010000002">
    <property type="protein sequence ID" value="MBB5056485.1"/>
    <property type="molecule type" value="Genomic_DNA"/>
</dbReference>
<keyword evidence="1" id="KW-0808">Transferase</keyword>
<dbReference type="PANTHER" id="PTHR43877">
    <property type="entry name" value="AMINOALKYLPHOSPHONATE N-ACETYLTRANSFERASE-RELATED-RELATED"/>
    <property type="match status" value="1"/>
</dbReference>
<dbReference type="AlphaFoldDB" id="A0A7W7ZAT5"/>
<accession>A0A7W7ZAT5</accession>
<comment type="caution">
    <text evidence="4">The sequence shown here is derived from an EMBL/GenBank/DDBJ whole genome shotgun (WGS) entry which is preliminary data.</text>
</comment>
<dbReference type="RefSeq" id="WP_184214454.1">
    <property type="nucleotide sequence ID" value="NZ_JACHIP010000002.1"/>
</dbReference>
<keyword evidence="4" id="KW-0687">Ribonucleoprotein</keyword>
<dbReference type="Proteomes" id="UP000540989">
    <property type="component" value="Unassembled WGS sequence"/>
</dbReference>
<dbReference type="SUPFAM" id="SSF55729">
    <property type="entry name" value="Acyl-CoA N-acyltransferases (Nat)"/>
    <property type="match status" value="1"/>
</dbReference>
<dbReference type="PROSITE" id="PS51186">
    <property type="entry name" value="GNAT"/>
    <property type="match status" value="1"/>
</dbReference>
<proteinExistence type="predicted"/>
<evidence type="ECO:0000256" key="2">
    <source>
        <dbReference type="ARBA" id="ARBA00023315"/>
    </source>
</evidence>